<keyword evidence="4" id="KW-0274">FAD</keyword>
<evidence type="ECO:0000259" key="7">
    <source>
        <dbReference type="Pfam" id="PF01266"/>
    </source>
</evidence>
<dbReference type="PANTHER" id="PTHR10961">
    <property type="entry name" value="PEROXISOMAL SARCOSINE OXIDASE"/>
    <property type="match status" value="1"/>
</dbReference>
<accession>A0AAE0FC11</accession>
<comment type="caution">
    <text evidence="8">The sequence shown here is derived from an EMBL/GenBank/DDBJ whole genome shotgun (WGS) entry which is preliminary data.</text>
</comment>
<dbReference type="GO" id="GO:0008115">
    <property type="term" value="F:sarcosine oxidase activity"/>
    <property type="evidence" value="ECO:0007669"/>
    <property type="project" value="TreeGrafter"/>
</dbReference>
<evidence type="ECO:0000256" key="1">
    <source>
        <dbReference type="ARBA" id="ARBA00001974"/>
    </source>
</evidence>
<feature type="domain" description="FAD dependent oxidoreductase" evidence="7">
    <location>
        <begin position="251"/>
        <end position="635"/>
    </location>
</feature>
<dbReference type="Proteomes" id="UP001190700">
    <property type="component" value="Unassembled WGS sequence"/>
</dbReference>
<dbReference type="SUPFAM" id="SSF51905">
    <property type="entry name" value="FAD/NAD(P)-binding domain"/>
    <property type="match status" value="1"/>
</dbReference>
<dbReference type="InterPro" id="IPR045170">
    <property type="entry name" value="MTOX"/>
</dbReference>
<comment type="cofactor">
    <cofactor evidence="1">
        <name>FAD</name>
        <dbReference type="ChEBI" id="CHEBI:57692"/>
    </cofactor>
</comment>
<evidence type="ECO:0000256" key="6">
    <source>
        <dbReference type="SAM" id="MobiDB-lite"/>
    </source>
</evidence>
<dbReference type="Pfam" id="PF01266">
    <property type="entry name" value="DAO"/>
    <property type="match status" value="1"/>
</dbReference>
<organism evidence="8 9">
    <name type="scientific">Cymbomonas tetramitiformis</name>
    <dbReference type="NCBI Taxonomy" id="36881"/>
    <lineage>
        <taxon>Eukaryota</taxon>
        <taxon>Viridiplantae</taxon>
        <taxon>Chlorophyta</taxon>
        <taxon>Pyramimonadophyceae</taxon>
        <taxon>Pyramimonadales</taxon>
        <taxon>Pyramimonadaceae</taxon>
        <taxon>Cymbomonas</taxon>
    </lineage>
</organism>
<dbReference type="Gene3D" id="3.50.50.60">
    <property type="entry name" value="FAD/NAD(P)-binding domain"/>
    <property type="match status" value="1"/>
</dbReference>
<protein>
    <recommendedName>
        <fullName evidence="7">FAD dependent oxidoreductase domain-containing protein</fullName>
    </recommendedName>
</protein>
<name>A0AAE0FC11_9CHLO</name>
<dbReference type="PANTHER" id="PTHR10961:SF10">
    <property type="entry name" value="FAD DEPENDENT OXIDOREDUCTASE DOMAIN-CONTAINING PROTEIN"/>
    <property type="match status" value="1"/>
</dbReference>
<evidence type="ECO:0000256" key="3">
    <source>
        <dbReference type="ARBA" id="ARBA00022630"/>
    </source>
</evidence>
<dbReference type="InterPro" id="IPR006076">
    <property type="entry name" value="FAD-dep_OxRdtase"/>
</dbReference>
<evidence type="ECO:0000313" key="9">
    <source>
        <dbReference type="Proteomes" id="UP001190700"/>
    </source>
</evidence>
<feature type="compositionally biased region" description="Low complexity" evidence="6">
    <location>
        <begin position="692"/>
        <end position="705"/>
    </location>
</feature>
<feature type="region of interest" description="Disordered" evidence="6">
    <location>
        <begin position="692"/>
        <end position="730"/>
    </location>
</feature>
<gene>
    <name evidence="8" type="ORF">CYMTET_33931</name>
</gene>
<keyword evidence="9" id="KW-1185">Reference proteome</keyword>
<feature type="region of interest" description="Disordered" evidence="6">
    <location>
        <begin position="655"/>
        <end position="680"/>
    </location>
</feature>
<dbReference type="Gene3D" id="3.30.9.10">
    <property type="entry name" value="D-Amino Acid Oxidase, subunit A, domain 2"/>
    <property type="match status" value="1"/>
</dbReference>
<dbReference type="AlphaFoldDB" id="A0AAE0FC11"/>
<dbReference type="GO" id="GO:0050660">
    <property type="term" value="F:flavin adenine dinucleotide binding"/>
    <property type="evidence" value="ECO:0007669"/>
    <property type="project" value="InterPro"/>
</dbReference>
<evidence type="ECO:0000313" key="8">
    <source>
        <dbReference type="EMBL" id="KAK3256972.1"/>
    </source>
</evidence>
<evidence type="ECO:0000256" key="2">
    <source>
        <dbReference type="ARBA" id="ARBA00010989"/>
    </source>
</evidence>
<evidence type="ECO:0000256" key="5">
    <source>
        <dbReference type="ARBA" id="ARBA00023002"/>
    </source>
</evidence>
<proteinExistence type="inferred from homology"/>
<keyword evidence="5" id="KW-0560">Oxidoreductase</keyword>
<evidence type="ECO:0000256" key="4">
    <source>
        <dbReference type="ARBA" id="ARBA00022827"/>
    </source>
</evidence>
<dbReference type="InterPro" id="IPR036188">
    <property type="entry name" value="FAD/NAD-bd_sf"/>
</dbReference>
<comment type="similarity">
    <text evidence="2">Belongs to the MSOX/MTOX family.</text>
</comment>
<dbReference type="EMBL" id="LGRX02021176">
    <property type="protein sequence ID" value="KAK3256972.1"/>
    <property type="molecule type" value="Genomic_DNA"/>
</dbReference>
<reference evidence="8 9" key="1">
    <citation type="journal article" date="2015" name="Genome Biol. Evol.">
        <title>Comparative Genomics of a Bacterivorous Green Alga Reveals Evolutionary Causalities and Consequences of Phago-Mixotrophic Mode of Nutrition.</title>
        <authorList>
            <person name="Burns J.A."/>
            <person name="Paasch A."/>
            <person name="Narechania A."/>
            <person name="Kim E."/>
        </authorList>
    </citation>
    <scope>NUCLEOTIDE SEQUENCE [LARGE SCALE GENOMIC DNA]</scope>
    <source>
        <strain evidence="8 9">PLY_AMNH</strain>
    </source>
</reference>
<sequence>MPSVSRDPAESAEMYIAKVENRIRDGVDADGCLLVDHCVACKFDPNLRRKESLRCRKKHDGPNWYTSVFPANGRCLVKYCVDKTQHLAWIKSRDEDTGLYTVQDATPSYAFHERVTLECHFSQGKGTFLVHCGSRLDEEGFRRVEEVTGFSLLPKVVHPAAAAGPPPPHAGASAVPASTKRSRDEVMGIISPVATLYPNSAGVLHRNKHGVQSLLSNSALHLNLRPFRRHQTQTKACANQNDTSANDQKADVVVVGKGMIGTAAAKYLTQQNPEKKVICIGPDEPGTAAWKTREIFGMHYDEGRITRKTDPDATWAYLAQQSINRYRSIEAQSGVEFYSEVGHVVVGLAGEEYISNVKANALRHQVAHELLPDTSSLSNKFPYLRFPKGCEGVFEPEDSGHISPRALVHAQCKLAGAAGCTFVHKAVVAIQQVEEAEDDRRYVVVLDDGGRVLAHRVLVAAGSYFNSYPLLPAGPGGANVELDLQLAKSQVVRLQLGAKDVERLEGMPSVIFKGEHYACYMLPPIKYPDGHWYIKLGGFRDGLNLSYTERELPGHTDMVRWYHDHGDAEWAKAMESMLHDLVPGLVPMKVVSDSCVTVQTPTGQLYVGQVAKGLGVVAGCNGFAAKSSDEIGNLAGRMVMIDDFEKEETWSVPSRMFGSRRNAPSKQWEGGSRRPSNQESAKLARFLMLAEGPSSASGAGPLAPSQQSSPYEDLPSSLSCEPPGWALPEL</sequence>
<keyword evidence="3" id="KW-0285">Flavoprotein</keyword>